<evidence type="ECO:0008006" key="6">
    <source>
        <dbReference type="Google" id="ProtNLM"/>
    </source>
</evidence>
<dbReference type="InterPro" id="IPR032508">
    <property type="entry name" value="FecR_C"/>
</dbReference>
<dbReference type="InterPro" id="IPR006860">
    <property type="entry name" value="FecR"/>
</dbReference>
<organism evidence="4 5">
    <name type="scientific">Mucilaginibacter lappiensis</name>
    <dbReference type="NCBI Taxonomy" id="354630"/>
    <lineage>
        <taxon>Bacteria</taxon>
        <taxon>Pseudomonadati</taxon>
        <taxon>Bacteroidota</taxon>
        <taxon>Sphingobacteriia</taxon>
        <taxon>Sphingobacteriales</taxon>
        <taxon>Sphingobacteriaceae</taxon>
        <taxon>Mucilaginibacter</taxon>
    </lineage>
</organism>
<evidence type="ECO:0000313" key="5">
    <source>
        <dbReference type="Proteomes" id="UP000541583"/>
    </source>
</evidence>
<keyword evidence="1" id="KW-1133">Transmembrane helix</keyword>
<gene>
    <name evidence="4" type="ORF">HDF23_005701</name>
</gene>
<keyword evidence="1" id="KW-0812">Transmembrane</keyword>
<dbReference type="Proteomes" id="UP000541583">
    <property type="component" value="Unassembled WGS sequence"/>
</dbReference>
<dbReference type="Pfam" id="PF16344">
    <property type="entry name" value="FecR_C"/>
    <property type="match status" value="1"/>
</dbReference>
<dbReference type="Gene3D" id="3.55.50.30">
    <property type="match status" value="1"/>
</dbReference>
<dbReference type="InterPro" id="IPR012373">
    <property type="entry name" value="Ferrdict_sens_TM"/>
</dbReference>
<proteinExistence type="predicted"/>
<comment type="caution">
    <text evidence="4">The sequence shown here is derived from an EMBL/GenBank/DDBJ whole genome shotgun (WGS) entry which is preliminary data.</text>
</comment>
<evidence type="ECO:0000259" key="3">
    <source>
        <dbReference type="Pfam" id="PF16344"/>
    </source>
</evidence>
<dbReference type="Gene3D" id="2.60.120.1440">
    <property type="match status" value="1"/>
</dbReference>
<keyword evidence="5" id="KW-1185">Reference proteome</keyword>
<dbReference type="Pfam" id="PF04773">
    <property type="entry name" value="FecR"/>
    <property type="match status" value="1"/>
</dbReference>
<dbReference type="PIRSF" id="PIRSF018266">
    <property type="entry name" value="FecR"/>
    <property type="match status" value="1"/>
</dbReference>
<reference evidence="4 5" key="1">
    <citation type="submission" date="2020-08" db="EMBL/GenBank/DDBJ databases">
        <title>Genomic Encyclopedia of Type Strains, Phase IV (KMG-V): Genome sequencing to study the core and pangenomes of soil and plant-associated prokaryotes.</title>
        <authorList>
            <person name="Whitman W."/>
        </authorList>
    </citation>
    <scope>NUCLEOTIDE SEQUENCE [LARGE SCALE GENOMIC DNA]</scope>
    <source>
        <strain evidence="4 5">ANJLi2</strain>
    </source>
</reference>
<accession>A0ABR6PTM0</accession>
<evidence type="ECO:0000256" key="1">
    <source>
        <dbReference type="SAM" id="Phobius"/>
    </source>
</evidence>
<evidence type="ECO:0000259" key="2">
    <source>
        <dbReference type="Pfam" id="PF04773"/>
    </source>
</evidence>
<dbReference type="PANTHER" id="PTHR30273">
    <property type="entry name" value="PERIPLASMIC SIGNAL SENSOR AND SIGMA FACTOR ACTIVATOR FECR-RELATED"/>
    <property type="match status" value="1"/>
</dbReference>
<dbReference type="PANTHER" id="PTHR30273:SF2">
    <property type="entry name" value="PROTEIN FECR"/>
    <property type="match status" value="1"/>
</dbReference>
<protein>
    <recommendedName>
        <fullName evidence="6">FecR family protein</fullName>
    </recommendedName>
</protein>
<feature type="transmembrane region" description="Helical" evidence="1">
    <location>
        <begin position="84"/>
        <end position="105"/>
    </location>
</feature>
<keyword evidence="1" id="KW-0472">Membrane</keyword>
<name>A0ABR6PTM0_9SPHI</name>
<feature type="domain" description="FecR protein" evidence="2">
    <location>
        <begin position="131"/>
        <end position="220"/>
    </location>
</feature>
<feature type="domain" description="Protein FecR C-terminal" evidence="3">
    <location>
        <begin position="275"/>
        <end position="343"/>
    </location>
</feature>
<sequence>MIRKEFIKLLDRYLAGNASEKEKELLIKIYQKLEDRNIVDNEQLADIDLLETEVLNKLKRSLKEPEGFSVKQDGHILNPFRKKAWPLIAASFLIAFVITCSYWLYQRNPDDLITEVAKRDPQNFIICVNQTKGDKKIILSDGSYIILGQGGKIGYSRTFSTSKREIYLIGSGFFQVTKDHTKPFLVYTERLVTKVLGTSFLVNNAHNDTSATVTVKTGKVSVFKKSNFVAQNEAPDLNDGIIITPNQLVALNRQQQLVKKITKNPNILQKNKANYFDFDATPAAVVFKKLEQAYGIKIIYDDEKLRTCSVTAQMGNETFDKKLMLICSAIDARYEANNGDIIITSNGCN</sequence>
<dbReference type="RefSeq" id="WP_076378684.1">
    <property type="nucleotide sequence ID" value="NZ_FTMG01000024.1"/>
</dbReference>
<dbReference type="EMBL" id="JACHCB010000024">
    <property type="protein sequence ID" value="MBB6112918.1"/>
    <property type="molecule type" value="Genomic_DNA"/>
</dbReference>
<evidence type="ECO:0000313" key="4">
    <source>
        <dbReference type="EMBL" id="MBB6112918.1"/>
    </source>
</evidence>